<name>A0AAV9BEJ9_ACOGR</name>
<protein>
    <submittedName>
        <fullName evidence="3">BTB/POZ domain-containing protein POB1</fullName>
    </submittedName>
</protein>
<dbReference type="AlphaFoldDB" id="A0AAV9BEJ9"/>
<dbReference type="EMBL" id="JAUJYN010000003">
    <property type="protein sequence ID" value="KAK1275081.1"/>
    <property type="molecule type" value="Genomic_DNA"/>
</dbReference>
<evidence type="ECO:0000256" key="1">
    <source>
        <dbReference type="ARBA" id="ARBA00004906"/>
    </source>
</evidence>
<organism evidence="3 4">
    <name type="scientific">Acorus gramineus</name>
    <name type="common">Dwarf sweet flag</name>
    <dbReference type="NCBI Taxonomy" id="55184"/>
    <lineage>
        <taxon>Eukaryota</taxon>
        <taxon>Viridiplantae</taxon>
        <taxon>Streptophyta</taxon>
        <taxon>Embryophyta</taxon>
        <taxon>Tracheophyta</taxon>
        <taxon>Spermatophyta</taxon>
        <taxon>Magnoliopsida</taxon>
        <taxon>Liliopsida</taxon>
        <taxon>Acoraceae</taxon>
        <taxon>Acorus</taxon>
    </lineage>
</organism>
<gene>
    <name evidence="3" type="ORF">QJS04_geneDACA023660</name>
</gene>
<evidence type="ECO:0000259" key="2">
    <source>
        <dbReference type="PROSITE" id="PS50097"/>
    </source>
</evidence>
<dbReference type="Gene3D" id="3.30.710.10">
    <property type="entry name" value="Potassium Channel Kv1.1, Chain A"/>
    <property type="match status" value="1"/>
</dbReference>
<dbReference type="InterPro" id="IPR045890">
    <property type="entry name" value="POB1-like"/>
</dbReference>
<dbReference type="PROSITE" id="PS50097">
    <property type="entry name" value="BTB"/>
    <property type="match status" value="1"/>
</dbReference>
<reference evidence="3" key="2">
    <citation type="submission" date="2023-06" db="EMBL/GenBank/DDBJ databases">
        <authorList>
            <person name="Ma L."/>
            <person name="Liu K.-W."/>
            <person name="Li Z."/>
            <person name="Hsiao Y.-Y."/>
            <person name="Qi Y."/>
            <person name="Fu T."/>
            <person name="Tang G."/>
            <person name="Zhang D."/>
            <person name="Sun W.-H."/>
            <person name="Liu D.-K."/>
            <person name="Li Y."/>
            <person name="Chen G.-Z."/>
            <person name="Liu X.-D."/>
            <person name="Liao X.-Y."/>
            <person name="Jiang Y.-T."/>
            <person name="Yu X."/>
            <person name="Hao Y."/>
            <person name="Huang J."/>
            <person name="Zhao X.-W."/>
            <person name="Ke S."/>
            <person name="Chen Y.-Y."/>
            <person name="Wu W.-L."/>
            <person name="Hsu J.-L."/>
            <person name="Lin Y.-F."/>
            <person name="Huang M.-D."/>
            <person name="Li C.-Y."/>
            <person name="Huang L."/>
            <person name="Wang Z.-W."/>
            <person name="Zhao X."/>
            <person name="Zhong W.-Y."/>
            <person name="Peng D.-H."/>
            <person name="Ahmad S."/>
            <person name="Lan S."/>
            <person name="Zhang J.-S."/>
            <person name="Tsai W.-C."/>
            <person name="Van De Peer Y."/>
            <person name="Liu Z.-J."/>
        </authorList>
    </citation>
    <scope>NUCLEOTIDE SEQUENCE</scope>
    <source>
        <strain evidence="3">SCP</strain>
        <tissue evidence="3">Leaves</tissue>
    </source>
</reference>
<sequence>MDNEGHDQISFEFAFNNPTFSDRILRIDITDGPLEDKQISSSEKSKKRLIHGKEIKEEPEDEVEARVECMHINITILAAKSTFFYKLFSNGMRDSNNKCEITVKIKASQEAALKELLYFIYSGKFSSTDASDHHSLLGILVLAEKYEVVMCIRYCVQLLLKLPVTQESALLYLELPSSVSTNMEVQPLMSASKKHLVSHFRDIEESRDELMNLSITGLERIRSVELIIQWAGLHYPNVQERQEALGSLITRFVRFPYMSCAYLRHFLAFIDRTTFVESIIDALLFKDESLQIKRAITSSNSTNKQFIERSYKFRPIKVVELLTSKPHSIIYFSLSRSECTSLFPSGVIRTQSFPVGGHMFYLSEDCRENKERESHSFGLYLSSPEKVSVSFHCAVRKNPD</sequence>
<dbReference type="SUPFAM" id="SSF54695">
    <property type="entry name" value="POZ domain"/>
    <property type="match status" value="1"/>
</dbReference>
<dbReference type="SMART" id="SM00225">
    <property type="entry name" value="BTB"/>
    <property type="match status" value="1"/>
</dbReference>
<dbReference type="PANTHER" id="PTHR46336:SF3">
    <property type="entry name" value="BTB_POZ DOMAIN-CONTAINING PROTEIN POB1"/>
    <property type="match status" value="1"/>
</dbReference>
<dbReference type="InterPro" id="IPR000210">
    <property type="entry name" value="BTB/POZ_dom"/>
</dbReference>
<reference evidence="3" key="1">
    <citation type="journal article" date="2023" name="Nat. Commun.">
        <title>Diploid and tetraploid genomes of Acorus and the evolution of monocots.</title>
        <authorList>
            <person name="Ma L."/>
            <person name="Liu K.W."/>
            <person name="Li Z."/>
            <person name="Hsiao Y.Y."/>
            <person name="Qi Y."/>
            <person name="Fu T."/>
            <person name="Tang G.D."/>
            <person name="Zhang D."/>
            <person name="Sun W.H."/>
            <person name="Liu D.K."/>
            <person name="Li Y."/>
            <person name="Chen G.Z."/>
            <person name="Liu X.D."/>
            <person name="Liao X.Y."/>
            <person name="Jiang Y.T."/>
            <person name="Yu X."/>
            <person name="Hao Y."/>
            <person name="Huang J."/>
            <person name="Zhao X.W."/>
            <person name="Ke S."/>
            <person name="Chen Y.Y."/>
            <person name="Wu W.L."/>
            <person name="Hsu J.L."/>
            <person name="Lin Y.F."/>
            <person name="Huang M.D."/>
            <person name="Li C.Y."/>
            <person name="Huang L."/>
            <person name="Wang Z.W."/>
            <person name="Zhao X."/>
            <person name="Zhong W.Y."/>
            <person name="Peng D.H."/>
            <person name="Ahmad S."/>
            <person name="Lan S."/>
            <person name="Zhang J.S."/>
            <person name="Tsai W.C."/>
            <person name="Van de Peer Y."/>
            <person name="Liu Z.J."/>
        </authorList>
    </citation>
    <scope>NUCLEOTIDE SEQUENCE</scope>
    <source>
        <strain evidence="3">SCP</strain>
    </source>
</reference>
<proteinExistence type="predicted"/>
<evidence type="ECO:0000313" key="4">
    <source>
        <dbReference type="Proteomes" id="UP001179952"/>
    </source>
</evidence>
<comment type="pathway">
    <text evidence="1">Protein modification; protein ubiquitination.</text>
</comment>
<dbReference type="GO" id="GO:0005634">
    <property type="term" value="C:nucleus"/>
    <property type="evidence" value="ECO:0007669"/>
    <property type="project" value="TreeGrafter"/>
</dbReference>
<accession>A0AAV9BEJ9</accession>
<dbReference type="PANTHER" id="PTHR46336">
    <property type="entry name" value="OS02G0260700 PROTEIN"/>
    <property type="match status" value="1"/>
</dbReference>
<feature type="domain" description="BTB" evidence="2">
    <location>
        <begin position="70"/>
        <end position="129"/>
    </location>
</feature>
<keyword evidence="4" id="KW-1185">Reference proteome</keyword>
<dbReference type="GO" id="GO:0010114">
    <property type="term" value="P:response to red light"/>
    <property type="evidence" value="ECO:0007669"/>
    <property type="project" value="TreeGrafter"/>
</dbReference>
<dbReference type="InterPro" id="IPR011333">
    <property type="entry name" value="SKP1/BTB/POZ_sf"/>
</dbReference>
<dbReference type="CDD" id="cd18186">
    <property type="entry name" value="BTB_POZ_ZBTB_KLHL-like"/>
    <property type="match status" value="1"/>
</dbReference>
<comment type="caution">
    <text evidence="3">The sequence shown here is derived from an EMBL/GenBank/DDBJ whole genome shotgun (WGS) entry which is preliminary data.</text>
</comment>
<dbReference type="Pfam" id="PF00651">
    <property type="entry name" value="BTB"/>
    <property type="match status" value="1"/>
</dbReference>
<evidence type="ECO:0000313" key="3">
    <source>
        <dbReference type="EMBL" id="KAK1275081.1"/>
    </source>
</evidence>
<dbReference type="Proteomes" id="UP001179952">
    <property type="component" value="Unassembled WGS sequence"/>
</dbReference>